<evidence type="ECO:0000313" key="3">
    <source>
        <dbReference type="EMBL" id="CCH01098.1"/>
    </source>
</evidence>
<sequence>MTTQPTYSIDGLDLRKLFRRVSANSLSPQQAEQLLREADNVGVRLVRGLIGAVVGLAFLSVGVFLLRLAVTTYVEKQAFASHARYTTGKVVKLSRHAIRHKRPTYAPIVSYQVAGQTYQLEGLATSPAAYTVGQILTVQYDPDRPAVGQLASFVEQWLLGLLAGGVGCLLTIIGLFVVWSTAKMGLRPVRVPVQLMQQVLNQMATGQLTVEAAQHQLQPGQGSGRSYGWWVVFVLVVGAGLFFSLRQISQSIHLLISGQRTQGKVISFVHSGNGTGAAPLIRYQVAGQAYECVGAYDTSPQVQPGDLVDVLYDPAYPADAKPRTVGILISGPLFGLLIVLLLLAVPVYSWSLTRSKS</sequence>
<reference evidence="3 4" key="1">
    <citation type="journal article" date="2012" name="J. Bacteriol.">
        <title>Genome Sequence of Fibrella aestuarina BUZ 2T, a Filamentous Marine Bacterium.</title>
        <authorList>
            <person name="Filippini M."/>
            <person name="Qi W."/>
            <person name="Blom J."/>
            <person name="Goesmann A."/>
            <person name="Smits T.H."/>
            <person name="Bagheri H.C."/>
        </authorList>
    </citation>
    <scope>NUCLEOTIDE SEQUENCE [LARGE SCALE GENOMIC DNA]</scope>
    <source>
        <strain evidence="4">BUZ 2T</strain>
    </source>
</reference>
<feature type="domain" description="DUF3592" evidence="2">
    <location>
        <begin position="261"/>
        <end position="320"/>
    </location>
</feature>
<dbReference type="Proteomes" id="UP000011058">
    <property type="component" value="Chromosome"/>
</dbReference>
<dbReference type="RefSeq" id="WP_015332197.1">
    <property type="nucleotide sequence ID" value="NC_020054.1"/>
</dbReference>
<feature type="domain" description="DUF3592" evidence="2">
    <location>
        <begin position="86"/>
        <end position="147"/>
    </location>
</feature>
<feature type="transmembrane region" description="Helical" evidence="1">
    <location>
        <begin position="227"/>
        <end position="245"/>
    </location>
</feature>
<feature type="transmembrane region" description="Helical" evidence="1">
    <location>
        <begin position="45"/>
        <end position="66"/>
    </location>
</feature>
<organism evidence="3 4">
    <name type="scientific">Fibrella aestuarina BUZ 2</name>
    <dbReference type="NCBI Taxonomy" id="1166018"/>
    <lineage>
        <taxon>Bacteria</taxon>
        <taxon>Pseudomonadati</taxon>
        <taxon>Bacteroidota</taxon>
        <taxon>Cytophagia</taxon>
        <taxon>Cytophagales</taxon>
        <taxon>Spirosomataceae</taxon>
        <taxon>Fibrella</taxon>
    </lineage>
</organism>
<dbReference type="InterPro" id="IPR021994">
    <property type="entry name" value="DUF3592"/>
</dbReference>
<protein>
    <recommendedName>
        <fullName evidence="2">DUF3592 domain-containing protein</fullName>
    </recommendedName>
</protein>
<dbReference type="OrthoDB" id="2242169at2"/>
<dbReference type="eggNOG" id="ENOG5030M7X">
    <property type="taxonomic scope" value="Bacteria"/>
</dbReference>
<dbReference type="AlphaFoldDB" id="I0KAE5"/>
<keyword evidence="1" id="KW-0812">Transmembrane</keyword>
<evidence type="ECO:0000259" key="2">
    <source>
        <dbReference type="Pfam" id="PF12158"/>
    </source>
</evidence>
<accession>I0KAE5</accession>
<proteinExistence type="predicted"/>
<feature type="transmembrane region" description="Helical" evidence="1">
    <location>
        <begin position="325"/>
        <end position="348"/>
    </location>
</feature>
<evidence type="ECO:0000313" key="4">
    <source>
        <dbReference type="Proteomes" id="UP000011058"/>
    </source>
</evidence>
<feature type="transmembrane region" description="Helical" evidence="1">
    <location>
        <begin position="157"/>
        <end position="179"/>
    </location>
</feature>
<keyword evidence="4" id="KW-1185">Reference proteome</keyword>
<dbReference type="HOGENOM" id="CLU_775554_0_0_10"/>
<dbReference type="Pfam" id="PF12158">
    <property type="entry name" value="DUF3592"/>
    <property type="match status" value="2"/>
</dbReference>
<name>I0KAE5_9BACT</name>
<keyword evidence="1" id="KW-0472">Membrane</keyword>
<evidence type="ECO:0000256" key="1">
    <source>
        <dbReference type="SAM" id="Phobius"/>
    </source>
</evidence>
<gene>
    <name evidence="3" type="ORF">FAES_3089</name>
</gene>
<dbReference type="KEGG" id="fae:FAES_3089"/>
<dbReference type="EMBL" id="HE796683">
    <property type="protein sequence ID" value="CCH01098.1"/>
    <property type="molecule type" value="Genomic_DNA"/>
</dbReference>
<keyword evidence="1" id="KW-1133">Transmembrane helix</keyword>